<gene>
    <name evidence="3" type="ORF">EH198_18305</name>
</gene>
<feature type="chain" id="PRO_5018076625" evidence="1">
    <location>
        <begin position="26"/>
        <end position="300"/>
    </location>
</feature>
<dbReference type="EMBL" id="RQPI01000012">
    <property type="protein sequence ID" value="RQW09725.1"/>
    <property type="molecule type" value="Genomic_DNA"/>
</dbReference>
<dbReference type="SUPFAM" id="SSF55383">
    <property type="entry name" value="Copper amine oxidase, domain N"/>
    <property type="match status" value="1"/>
</dbReference>
<dbReference type="Proteomes" id="UP000282529">
    <property type="component" value="Unassembled WGS sequence"/>
</dbReference>
<evidence type="ECO:0000313" key="3">
    <source>
        <dbReference type="EMBL" id="RQW09725.1"/>
    </source>
</evidence>
<accession>A0A3N9P1K6</accession>
<comment type="caution">
    <text evidence="3">The sequence shown here is derived from an EMBL/GenBank/DDBJ whole genome shotgun (WGS) entry which is preliminary data.</text>
</comment>
<dbReference type="InterPro" id="IPR012854">
    <property type="entry name" value="Cu_amine_oxidase-like_N"/>
</dbReference>
<dbReference type="InterPro" id="IPR036582">
    <property type="entry name" value="Mao_N_sf"/>
</dbReference>
<keyword evidence="1" id="KW-0732">Signal</keyword>
<proteinExistence type="predicted"/>
<evidence type="ECO:0000259" key="2">
    <source>
        <dbReference type="Pfam" id="PF07833"/>
    </source>
</evidence>
<evidence type="ECO:0000313" key="4">
    <source>
        <dbReference type="Proteomes" id="UP000282529"/>
    </source>
</evidence>
<feature type="signal peptide" evidence="1">
    <location>
        <begin position="1"/>
        <end position="25"/>
    </location>
</feature>
<dbReference type="AlphaFoldDB" id="A0A3N9P1K6"/>
<dbReference type="Gene3D" id="3.30.457.10">
    <property type="entry name" value="Copper amine oxidase-like, N-terminal domain"/>
    <property type="match status" value="1"/>
</dbReference>
<organism evidence="3 4">
    <name type="scientific">Paenibacillus rhizophilus</name>
    <dbReference type="NCBI Taxonomy" id="1850366"/>
    <lineage>
        <taxon>Bacteria</taxon>
        <taxon>Bacillati</taxon>
        <taxon>Bacillota</taxon>
        <taxon>Bacilli</taxon>
        <taxon>Bacillales</taxon>
        <taxon>Paenibacillaceae</taxon>
        <taxon>Paenibacillus</taxon>
    </lineage>
</organism>
<reference evidence="3 4" key="1">
    <citation type="submission" date="2018-11" db="EMBL/GenBank/DDBJ databases">
        <title>Genome sequence of strain 7197.</title>
        <authorList>
            <person name="Gao J."/>
            <person name="Sun J."/>
        </authorList>
    </citation>
    <scope>NUCLEOTIDE SEQUENCE [LARGE SCALE GENOMIC DNA]</scope>
    <source>
        <strain evidence="3 4">7197</strain>
    </source>
</reference>
<feature type="domain" description="Copper amine oxidase-like N-terminal" evidence="2">
    <location>
        <begin position="33"/>
        <end position="139"/>
    </location>
</feature>
<dbReference type="RefSeq" id="WP_124696957.1">
    <property type="nucleotide sequence ID" value="NZ_JBHUFE010000026.1"/>
</dbReference>
<name>A0A3N9P1K6_9BACL</name>
<sequence>MKKLISLGCAGVLVLAIISGETASAAGEIEVIVNNQTAGSGTSAYLANGTTMVPLNAVQQIPGISVSWDNKTKTVTVKRGCKVIKLVAGQKTASAGSGKIALSIPATLHKGHVLVPLRFIAEVSGAYVTWNSLSRTVYVAKADDQLKDRMASGNLTEARRAALQLPRVSMIRNLESTPSSLEGQNFTYYFPEGDYGRFMTESGDVVSYYEVVNERSQLIWTARLTNAAVTESVLFFKNTKALDESGSRPVLNSRFVYFRTMPHIGAASYGFIDPDGAVSELGVQDVTLNEEVIDIPEEQK</sequence>
<evidence type="ECO:0000256" key="1">
    <source>
        <dbReference type="SAM" id="SignalP"/>
    </source>
</evidence>
<protein>
    <submittedName>
        <fullName evidence="3">Copper amine oxidase N-terminal domain-containing protein</fullName>
    </submittedName>
</protein>
<keyword evidence="4" id="KW-1185">Reference proteome</keyword>
<dbReference type="Pfam" id="PF07833">
    <property type="entry name" value="Cu_amine_oxidN1"/>
    <property type="match status" value="1"/>
</dbReference>
<dbReference type="OrthoDB" id="2005648at2"/>